<dbReference type="InterPro" id="IPR000571">
    <property type="entry name" value="Znf_CCCH"/>
</dbReference>
<keyword evidence="3 7" id="KW-0862">Zinc</keyword>
<dbReference type="InterPro" id="IPR036855">
    <property type="entry name" value="Znf_CCCH_sf"/>
</dbReference>
<evidence type="ECO:0000313" key="12">
    <source>
        <dbReference type="Proteomes" id="UP000436088"/>
    </source>
</evidence>
<dbReference type="GO" id="GO:0003677">
    <property type="term" value="F:DNA binding"/>
    <property type="evidence" value="ECO:0007669"/>
    <property type="project" value="UniProtKB-KW"/>
</dbReference>
<dbReference type="Pfam" id="PF00642">
    <property type="entry name" value="zf-CCCH"/>
    <property type="match status" value="1"/>
</dbReference>
<evidence type="ECO:0000256" key="8">
    <source>
        <dbReference type="SAM" id="MobiDB-lite"/>
    </source>
</evidence>
<evidence type="ECO:0000256" key="3">
    <source>
        <dbReference type="ARBA" id="ARBA00022833"/>
    </source>
</evidence>
<evidence type="ECO:0000313" key="11">
    <source>
        <dbReference type="EMBL" id="KAE8728387.1"/>
    </source>
</evidence>
<dbReference type="CDD" id="cd12458">
    <property type="entry name" value="RRM_AtC3H46_like"/>
    <property type="match status" value="1"/>
</dbReference>
<feature type="zinc finger region" description="C3H1-type" evidence="7">
    <location>
        <begin position="196"/>
        <end position="223"/>
    </location>
</feature>
<evidence type="ECO:0000259" key="10">
    <source>
        <dbReference type="PROSITE" id="PS50103"/>
    </source>
</evidence>
<name>A0A6A3CI37_HIBSY</name>
<dbReference type="PANTHER" id="PTHR24009:SF20">
    <property type="entry name" value="RNA-BINDING (RRM_RBD_RNP MOTIFS) FAMILY PROTEIN"/>
    <property type="match status" value="1"/>
</dbReference>
<dbReference type="InterPro" id="IPR035979">
    <property type="entry name" value="RBD_domain_sf"/>
</dbReference>
<comment type="caution">
    <text evidence="11">The sequence shown here is derived from an EMBL/GenBank/DDBJ whole genome shotgun (WGS) entry which is preliminary data.</text>
</comment>
<dbReference type="SMART" id="SM00360">
    <property type="entry name" value="RRM"/>
    <property type="match status" value="1"/>
</dbReference>
<dbReference type="InterPro" id="IPR034365">
    <property type="entry name" value="AtC3H46-like_RRM"/>
</dbReference>
<dbReference type="FunFam" id="3.30.70.330:FF:000678">
    <property type="entry name" value="zinc finger CCCH domain-containing protein 53-like isoform X2"/>
    <property type="match status" value="1"/>
</dbReference>
<accession>A0A6A3CI37</accession>
<protein>
    <submittedName>
        <fullName evidence="11">Nucleic acid binding protein, putative isoform 2</fullName>
    </submittedName>
</protein>
<gene>
    <name evidence="11" type="ORF">F3Y22_tig00004502pilonHSYRG00044</name>
</gene>
<proteinExistence type="predicted"/>
<feature type="domain" description="C3H1-type" evidence="10">
    <location>
        <begin position="196"/>
        <end position="223"/>
    </location>
</feature>
<feature type="compositionally biased region" description="Low complexity" evidence="8">
    <location>
        <begin position="72"/>
        <end position="88"/>
    </location>
</feature>
<dbReference type="PANTHER" id="PTHR24009">
    <property type="entry name" value="RNA-BINDING (RRM/RBD/RNP MOTIFS)"/>
    <property type="match status" value="1"/>
</dbReference>
<keyword evidence="2 7" id="KW-0863">Zinc-finger</keyword>
<dbReference type="PROSITE" id="PS50102">
    <property type="entry name" value="RRM"/>
    <property type="match status" value="1"/>
</dbReference>
<dbReference type="EMBL" id="VEPZ02000267">
    <property type="protein sequence ID" value="KAE8728387.1"/>
    <property type="molecule type" value="Genomic_DNA"/>
</dbReference>
<dbReference type="SUPFAM" id="SSF54928">
    <property type="entry name" value="RNA-binding domain, RBD"/>
    <property type="match status" value="1"/>
</dbReference>
<reference evidence="11" key="1">
    <citation type="submission" date="2019-09" db="EMBL/GenBank/DDBJ databases">
        <title>Draft genome information of white flower Hibiscus syriacus.</title>
        <authorList>
            <person name="Kim Y.-M."/>
        </authorList>
    </citation>
    <scope>NUCLEOTIDE SEQUENCE [LARGE SCALE GENOMIC DNA]</scope>
    <source>
        <strain evidence="11">YM2019G1</strain>
    </source>
</reference>
<feature type="region of interest" description="Disordered" evidence="8">
    <location>
        <begin position="677"/>
        <end position="723"/>
    </location>
</feature>
<dbReference type="Gene3D" id="1.20.120.1350">
    <property type="entry name" value="Pneumovirus matrix protein 2 (M2), zinc-binding domain"/>
    <property type="match status" value="1"/>
</dbReference>
<dbReference type="PROSITE" id="PS50103">
    <property type="entry name" value="ZF_C3H1"/>
    <property type="match status" value="1"/>
</dbReference>
<keyword evidence="4 6" id="KW-0694">RNA-binding</keyword>
<dbReference type="Pfam" id="PF23182">
    <property type="entry name" value="PABC_AtC3H46"/>
    <property type="match status" value="1"/>
</dbReference>
<dbReference type="Proteomes" id="UP000436088">
    <property type="component" value="Unassembled WGS sequence"/>
</dbReference>
<evidence type="ECO:0000256" key="4">
    <source>
        <dbReference type="ARBA" id="ARBA00022884"/>
    </source>
</evidence>
<keyword evidence="12" id="KW-1185">Reference proteome</keyword>
<evidence type="ECO:0000256" key="2">
    <source>
        <dbReference type="ARBA" id="ARBA00022771"/>
    </source>
</evidence>
<feature type="domain" description="RRM" evidence="9">
    <location>
        <begin position="318"/>
        <end position="416"/>
    </location>
</feature>
<keyword evidence="1 7" id="KW-0479">Metal-binding</keyword>
<evidence type="ECO:0000256" key="7">
    <source>
        <dbReference type="PROSITE-ProRule" id="PRU00723"/>
    </source>
</evidence>
<organism evidence="11 12">
    <name type="scientific">Hibiscus syriacus</name>
    <name type="common">Rose of Sharon</name>
    <dbReference type="NCBI Taxonomy" id="106335"/>
    <lineage>
        <taxon>Eukaryota</taxon>
        <taxon>Viridiplantae</taxon>
        <taxon>Streptophyta</taxon>
        <taxon>Embryophyta</taxon>
        <taxon>Tracheophyta</taxon>
        <taxon>Spermatophyta</taxon>
        <taxon>Magnoliopsida</taxon>
        <taxon>eudicotyledons</taxon>
        <taxon>Gunneridae</taxon>
        <taxon>Pentapetalae</taxon>
        <taxon>rosids</taxon>
        <taxon>malvids</taxon>
        <taxon>Malvales</taxon>
        <taxon>Malvaceae</taxon>
        <taxon>Malvoideae</taxon>
        <taxon>Hibiscus</taxon>
    </lineage>
</organism>
<evidence type="ECO:0000256" key="5">
    <source>
        <dbReference type="ARBA" id="ARBA00023125"/>
    </source>
</evidence>
<evidence type="ECO:0000259" key="9">
    <source>
        <dbReference type="PROSITE" id="PS50102"/>
    </source>
</evidence>
<dbReference type="Gene3D" id="3.30.70.330">
    <property type="match status" value="1"/>
</dbReference>
<keyword evidence="5" id="KW-0238">DNA-binding</keyword>
<evidence type="ECO:0000256" key="1">
    <source>
        <dbReference type="ARBA" id="ARBA00022723"/>
    </source>
</evidence>
<feature type="compositionally biased region" description="Low complexity" evidence="8">
    <location>
        <begin position="698"/>
        <end position="707"/>
    </location>
</feature>
<feature type="region of interest" description="Disordered" evidence="8">
    <location>
        <begin position="72"/>
        <end position="94"/>
    </location>
</feature>
<dbReference type="SUPFAM" id="SSF90229">
    <property type="entry name" value="CCCH zinc finger"/>
    <property type="match status" value="1"/>
</dbReference>
<dbReference type="InterPro" id="IPR056276">
    <property type="entry name" value="AtC3H46-like_PABC-like"/>
</dbReference>
<dbReference type="GO" id="GO:0008270">
    <property type="term" value="F:zinc ion binding"/>
    <property type="evidence" value="ECO:0007669"/>
    <property type="project" value="UniProtKB-KW"/>
</dbReference>
<dbReference type="InterPro" id="IPR012677">
    <property type="entry name" value="Nucleotide-bd_a/b_plait_sf"/>
</dbReference>
<sequence length="723" mass="79709">MDLHDTTNVLFSKIKSLDPENASKIMGYILIQDLADRDLLRLAFGPETLLQFLVFKAKAYLGLSSSTFSTPLNPISRPNSSNSNNSQNPFPPSSPGFIPRNGFLEFSKKAPSWSPASSPKSSPFLSYENIRSGSLLVPSRTGDSNTDFIDENQMSDYFSFLNDSSSSKNEDFVGHRRSFSASDACFGATEEAGGLLGGYKPCLYFARGFCKNGDNCKFSHELGGLTDNVDVTGAIVGSPSKMDLLYRQHEEVMRVRAAAHQHQQRLAAAQLMAGASSLLRCEKNTNFLLQQQTDAQRAAALMVGEEICKFAQGRAERNSFFAMGLAEKANSASKQIYLTFPADSSFKDEDVSNYFSVPVSLSMFGPVQDVRIPYQQKRMFGFVTFVHPETVKLILSRGNPHFICDSRVLVKPYKEKGKVPEKRQHLQQQFERGNLSPCSSPLGLDSREPYDLHAGAKIPYDAQEMMFRRELEEQVDIRQAIELQRRRFMNLQLPDFKNDGIHHHQRSLSVGASISLPAYSHAGQNVDPSDNIKQEVSEAVNGDNTATVPSIINAAEVEEVKTACVQEAGVGNSQGYPSPKGTFDGKSNAKQRDFAIKSEVEKFFWSQTKILTARCFSRALFNRKSYAKLALIVYCCLLGSSKVDCHLVVFLIYLIDISCICHESSVEHALPDSPFASPKKSTENHLSEHPALMGPKESSASCAASSSDDPLRPIASTSGTTSV</sequence>
<dbReference type="SMART" id="SM00356">
    <property type="entry name" value="ZnF_C3H1"/>
    <property type="match status" value="1"/>
</dbReference>
<evidence type="ECO:0000256" key="6">
    <source>
        <dbReference type="PROSITE-ProRule" id="PRU00176"/>
    </source>
</evidence>
<dbReference type="InterPro" id="IPR000504">
    <property type="entry name" value="RRM_dom"/>
</dbReference>
<dbReference type="AlphaFoldDB" id="A0A6A3CI37"/>
<dbReference type="GO" id="GO:0003723">
    <property type="term" value="F:RNA binding"/>
    <property type="evidence" value="ECO:0007669"/>
    <property type="project" value="UniProtKB-UniRule"/>
</dbReference>